<protein>
    <submittedName>
        <fullName evidence="2">Uncharacterized protein</fullName>
    </submittedName>
</protein>
<dbReference type="Proteomes" id="UP001141806">
    <property type="component" value="Unassembled WGS sequence"/>
</dbReference>
<evidence type="ECO:0000313" key="2">
    <source>
        <dbReference type="EMBL" id="KAJ4960114.1"/>
    </source>
</evidence>
<accession>A0A9Q0HAC5</accession>
<reference evidence="2" key="1">
    <citation type="journal article" date="2023" name="Plant J.">
        <title>The genome of the king protea, Protea cynaroides.</title>
        <authorList>
            <person name="Chang J."/>
            <person name="Duong T.A."/>
            <person name="Schoeman C."/>
            <person name="Ma X."/>
            <person name="Roodt D."/>
            <person name="Barker N."/>
            <person name="Li Z."/>
            <person name="Van de Peer Y."/>
            <person name="Mizrachi E."/>
        </authorList>
    </citation>
    <scope>NUCLEOTIDE SEQUENCE</scope>
    <source>
        <tissue evidence="2">Young leaves</tissue>
    </source>
</reference>
<feature type="compositionally biased region" description="Polar residues" evidence="1">
    <location>
        <begin position="34"/>
        <end position="43"/>
    </location>
</feature>
<comment type="caution">
    <text evidence="2">The sequence shown here is derived from an EMBL/GenBank/DDBJ whole genome shotgun (WGS) entry which is preliminary data.</text>
</comment>
<feature type="region of interest" description="Disordered" evidence="1">
    <location>
        <begin position="32"/>
        <end position="51"/>
    </location>
</feature>
<proteinExistence type="predicted"/>
<sequence length="182" mass="19786">MRAKQLPIPVPPKNKKNALNVSSNKSIVLGSPLRSASASSEGTKNLDFAKPSGDLPVTATGTEGIDLQHLQTNPPYIDLTVPEDSGHLEALGTLSATDFRPLRWDLGSISGKQALHKLLDFIRERTPDYDFFGFTMDLDAPTSPDFDGEENVPPLNNDGAEAETDLRVEEEPSALDEVRKDC</sequence>
<dbReference type="EMBL" id="JAMYWD010000009">
    <property type="protein sequence ID" value="KAJ4960114.1"/>
    <property type="molecule type" value="Genomic_DNA"/>
</dbReference>
<evidence type="ECO:0000313" key="3">
    <source>
        <dbReference type="Proteomes" id="UP001141806"/>
    </source>
</evidence>
<feature type="compositionally biased region" description="Basic and acidic residues" evidence="1">
    <location>
        <begin position="164"/>
        <end position="182"/>
    </location>
</feature>
<keyword evidence="3" id="KW-1185">Reference proteome</keyword>
<feature type="region of interest" description="Disordered" evidence="1">
    <location>
        <begin position="141"/>
        <end position="182"/>
    </location>
</feature>
<gene>
    <name evidence="2" type="ORF">NE237_020024</name>
</gene>
<dbReference type="AlphaFoldDB" id="A0A9Q0HAC5"/>
<name>A0A9Q0HAC5_9MAGN</name>
<evidence type="ECO:0000256" key="1">
    <source>
        <dbReference type="SAM" id="MobiDB-lite"/>
    </source>
</evidence>
<organism evidence="2 3">
    <name type="scientific">Protea cynaroides</name>
    <dbReference type="NCBI Taxonomy" id="273540"/>
    <lineage>
        <taxon>Eukaryota</taxon>
        <taxon>Viridiplantae</taxon>
        <taxon>Streptophyta</taxon>
        <taxon>Embryophyta</taxon>
        <taxon>Tracheophyta</taxon>
        <taxon>Spermatophyta</taxon>
        <taxon>Magnoliopsida</taxon>
        <taxon>Proteales</taxon>
        <taxon>Proteaceae</taxon>
        <taxon>Protea</taxon>
    </lineage>
</organism>